<evidence type="ECO:0000313" key="2">
    <source>
        <dbReference type="EMBL" id="MDQ0518619.1"/>
    </source>
</evidence>
<proteinExistence type="predicted"/>
<gene>
    <name evidence="2" type="ORF">QO015_004232</name>
</gene>
<dbReference type="Gene3D" id="3.10.620.30">
    <property type="match status" value="1"/>
</dbReference>
<sequence length="272" mass="29565">MRLRIVHEIVYAFDPPANGAIQTLRLTPRGHDGQFVVDWRIEVDHDCRLSSALDPFGNIVQSFNTDGKLDGLAITALGEVETHDMAGMVRGQSERFPVPVFLRDTSLTESDHAIRSFAAEIDAASPPDRLSTLHALMDGLHDAMELGDVEDDRAIATFAGRKGDARALAHVFIAAARHLGIPSRYASGYLFRPDSKEPDHTEHGWAEAFIEGVGWIGFDASCNICPTDAYVRLAIGLDRVGAAPVRGAAYGDWSAVPKVAIRISEARPVKQA</sequence>
<dbReference type="SUPFAM" id="SSF54001">
    <property type="entry name" value="Cysteine proteinases"/>
    <property type="match status" value="1"/>
</dbReference>
<comment type="caution">
    <text evidence="2">The sequence shown here is derived from an EMBL/GenBank/DDBJ whole genome shotgun (WGS) entry which is preliminary data.</text>
</comment>
<dbReference type="InterPro" id="IPR038765">
    <property type="entry name" value="Papain-like_cys_pep_sf"/>
</dbReference>
<dbReference type="SMART" id="SM00460">
    <property type="entry name" value="TGc"/>
    <property type="match status" value="1"/>
</dbReference>
<name>A0ABU0MCC3_9HYPH</name>
<keyword evidence="3" id="KW-1185">Reference proteome</keyword>
<dbReference type="EMBL" id="JAUSWJ010000001">
    <property type="protein sequence ID" value="MDQ0518619.1"/>
    <property type="molecule type" value="Genomic_DNA"/>
</dbReference>
<feature type="domain" description="Transglutaminase-like" evidence="1">
    <location>
        <begin position="157"/>
        <end position="222"/>
    </location>
</feature>
<protein>
    <submittedName>
        <fullName evidence="2">Transglutaminase-like putative cysteine protease</fullName>
    </submittedName>
</protein>
<dbReference type="Pfam" id="PF08379">
    <property type="entry name" value="Bact_transglu_N"/>
    <property type="match status" value="1"/>
</dbReference>
<dbReference type="InterPro" id="IPR002931">
    <property type="entry name" value="Transglutaminase-like"/>
</dbReference>
<dbReference type="RefSeq" id="WP_266284226.1">
    <property type="nucleotide sequence ID" value="NZ_JAPKNF010000004.1"/>
</dbReference>
<dbReference type="PANTHER" id="PTHR33490">
    <property type="entry name" value="BLR5614 PROTEIN-RELATED"/>
    <property type="match status" value="1"/>
</dbReference>
<organism evidence="2 3">
    <name type="scientific">Kaistia geumhonensis</name>
    <dbReference type="NCBI Taxonomy" id="410839"/>
    <lineage>
        <taxon>Bacteria</taxon>
        <taxon>Pseudomonadati</taxon>
        <taxon>Pseudomonadota</taxon>
        <taxon>Alphaproteobacteria</taxon>
        <taxon>Hyphomicrobiales</taxon>
        <taxon>Kaistiaceae</taxon>
        <taxon>Kaistia</taxon>
    </lineage>
</organism>
<evidence type="ECO:0000259" key="1">
    <source>
        <dbReference type="SMART" id="SM00460"/>
    </source>
</evidence>
<accession>A0ABU0MCC3</accession>
<dbReference type="Proteomes" id="UP001223743">
    <property type="component" value="Unassembled WGS sequence"/>
</dbReference>
<dbReference type="Pfam" id="PF01841">
    <property type="entry name" value="Transglut_core"/>
    <property type="match status" value="1"/>
</dbReference>
<reference evidence="2 3" key="1">
    <citation type="submission" date="2023-07" db="EMBL/GenBank/DDBJ databases">
        <title>Genomic Encyclopedia of Type Strains, Phase IV (KMG-IV): sequencing the most valuable type-strain genomes for metagenomic binning, comparative biology and taxonomic classification.</title>
        <authorList>
            <person name="Goeker M."/>
        </authorList>
    </citation>
    <scope>NUCLEOTIDE SEQUENCE [LARGE SCALE GENOMIC DNA]</scope>
    <source>
        <strain evidence="2 3">B1-1</strain>
    </source>
</reference>
<dbReference type="InterPro" id="IPR013589">
    <property type="entry name" value="Bac_transglu_N"/>
</dbReference>
<dbReference type="PANTHER" id="PTHR33490:SF6">
    <property type="entry name" value="SLL1049 PROTEIN"/>
    <property type="match status" value="1"/>
</dbReference>
<evidence type="ECO:0000313" key="3">
    <source>
        <dbReference type="Proteomes" id="UP001223743"/>
    </source>
</evidence>